<reference evidence="2" key="1">
    <citation type="submission" date="2016-10" db="EMBL/GenBank/DDBJ databases">
        <title>Frankia sp. NRRL B-16386 Genome sequencing.</title>
        <authorList>
            <person name="Ghodhbane-Gtari F."/>
            <person name="Swanson E."/>
            <person name="Gueddou A."/>
            <person name="Hezbri K."/>
            <person name="Ktari K."/>
            <person name="Nouioui I."/>
            <person name="Morris K."/>
            <person name="Simpson S."/>
            <person name="Abebe-Akele F."/>
            <person name="Thomas K."/>
            <person name="Gtari M."/>
            <person name="Tisa L.S."/>
        </authorList>
    </citation>
    <scope>NUCLEOTIDE SEQUENCE [LARGE SCALE GENOMIC DNA]</scope>
    <source>
        <strain evidence="2">NRRL B-16386</strain>
    </source>
</reference>
<dbReference type="SUPFAM" id="SSF109854">
    <property type="entry name" value="DinB/YfiT-like putative metalloenzymes"/>
    <property type="match status" value="1"/>
</dbReference>
<comment type="caution">
    <text evidence="1">The sequence shown here is derived from an EMBL/GenBank/DDBJ whole genome shotgun (WGS) entry which is preliminary data.</text>
</comment>
<dbReference type="InterPro" id="IPR007061">
    <property type="entry name" value="MST-like"/>
</dbReference>
<evidence type="ECO:0000313" key="2">
    <source>
        <dbReference type="Proteomes" id="UP000188929"/>
    </source>
</evidence>
<dbReference type="Pfam" id="PF04978">
    <property type="entry name" value="MST"/>
    <property type="match status" value="1"/>
</dbReference>
<proteinExistence type="predicted"/>
<dbReference type="RefSeq" id="WP_076815223.1">
    <property type="nucleotide sequence ID" value="NZ_MOMC01000015.1"/>
</dbReference>
<gene>
    <name evidence="1" type="ORF">BL253_08405</name>
</gene>
<dbReference type="Gene3D" id="1.20.120.450">
    <property type="entry name" value="dinb family like domain"/>
    <property type="match status" value="1"/>
</dbReference>
<protein>
    <recommendedName>
        <fullName evidence="3">Mini-circle protein</fullName>
    </recommendedName>
</protein>
<keyword evidence="2" id="KW-1185">Reference proteome</keyword>
<evidence type="ECO:0008006" key="3">
    <source>
        <dbReference type="Google" id="ProtNLM"/>
    </source>
</evidence>
<accession>A0A1V2IFK9</accession>
<evidence type="ECO:0000313" key="1">
    <source>
        <dbReference type="EMBL" id="ONH31679.1"/>
    </source>
</evidence>
<sequence length="172" mass="19890">MGDSAEGRARTRPTYLRGERDLLDGWLEFHRATLLLKCEGISDELRRSRPVASSLLSLHGLVRHLAETERNWFSRILEEKPDLPRIWYDPSVDGSPLVPLDEVDWDEDLATYRKQCDHSRRVAASRTLDDCGVWREKLVSMRSVYLHMIQEYARHNGHADIIRELLDGVVGL</sequence>
<dbReference type="AlphaFoldDB" id="A0A1V2IFK9"/>
<dbReference type="EMBL" id="MOMC01000015">
    <property type="protein sequence ID" value="ONH31679.1"/>
    <property type="molecule type" value="Genomic_DNA"/>
</dbReference>
<organism evidence="1 2">
    <name type="scientific">Pseudofrankia asymbiotica</name>
    <dbReference type="NCBI Taxonomy" id="1834516"/>
    <lineage>
        <taxon>Bacteria</taxon>
        <taxon>Bacillati</taxon>
        <taxon>Actinomycetota</taxon>
        <taxon>Actinomycetes</taxon>
        <taxon>Frankiales</taxon>
        <taxon>Frankiaceae</taxon>
        <taxon>Pseudofrankia</taxon>
    </lineage>
</organism>
<dbReference type="STRING" id="1834516.BL253_08405"/>
<dbReference type="Proteomes" id="UP000188929">
    <property type="component" value="Unassembled WGS sequence"/>
</dbReference>
<dbReference type="InterPro" id="IPR034660">
    <property type="entry name" value="DinB/YfiT-like"/>
</dbReference>
<name>A0A1V2IFK9_9ACTN</name>